<dbReference type="InterPro" id="IPR006037">
    <property type="entry name" value="RCK_C"/>
</dbReference>
<comment type="caution">
    <text evidence="10">The sequence shown here is derived from an EMBL/GenBank/DDBJ whole genome shotgun (WGS) entry which is preliminary data.</text>
</comment>
<dbReference type="Gene3D" id="1.10.3080.10">
    <property type="entry name" value="Clc chloride channel"/>
    <property type="match status" value="1"/>
</dbReference>
<dbReference type="PANTHER" id="PTHR45711">
    <property type="entry name" value="CHLORIDE CHANNEL PROTEIN"/>
    <property type="match status" value="1"/>
</dbReference>
<dbReference type="InterPro" id="IPR036721">
    <property type="entry name" value="RCK_C_sf"/>
</dbReference>
<evidence type="ECO:0000256" key="6">
    <source>
        <dbReference type="ARBA" id="ARBA00023136"/>
    </source>
</evidence>
<keyword evidence="3 8" id="KW-0812">Transmembrane</keyword>
<accession>A0A136Q0Y4</accession>
<dbReference type="RefSeq" id="WP_066523179.1">
    <property type="nucleotide sequence ID" value="NZ_CABMOF010000013.1"/>
</dbReference>
<keyword evidence="5" id="KW-0406">Ion transport</keyword>
<dbReference type="PRINTS" id="PR00762">
    <property type="entry name" value="CLCHANNEL"/>
</dbReference>
<dbReference type="GO" id="GO:0008324">
    <property type="term" value="F:monoatomic cation transmembrane transporter activity"/>
    <property type="evidence" value="ECO:0007669"/>
    <property type="project" value="InterPro"/>
</dbReference>
<feature type="transmembrane region" description="Helical" evidence="8">
    <location>
        <begin position="165"/>
        <end position="188"/>
    </location>
</feature>
<dbReference type="SUPFAM" id="SSF81340">
    <property type="entry name" value="Clc chloride channel"/>
    <property type="match status" value="1"/>
</dbReference>
<evidence type="ECO:0000259" key="9">
    <source>
        <dbReference type="PROSITE" id="PS51202"/>
    </source>
</evidence>
<dbReference type="Pfam" id="PF00654">
    <property type="entry name" value="Voltage_CLC"/>
    <property type="match status" value="1"/>
</dbReference>
<dbReference type="GO" id="GO:0005247">
    <property type="term" value="F:voltage-gated chloride channel activity"/>
    <property type="evidence" value="ECO:0007669"/>
    <property type="project" value="TreeGrafter"/>
</dbReference>
<dbReference type="AlphaFoldDB" id="A0A136Q0Y4"/>
<dbReference type="InterPro" id="IPR014743">
    <property type="entry name" value="Cl-channel_core"/>
</dbReference>
<feature type="transmembrane region" description="Helical" evidence="8">
    <location>
        <begin position="401"/>
        <end position="418"/>
    </location>
</feature>
<evidence type="ECO:0000256" key="8">
    <source>
        <dbReference type="SAM" id="Phobius"/>
    </source>
</evidence>
<dbReference type="EMBL" id="LSZW01000065">
    <property type="protein sequence ID" value="KXK64361.1"/>
    <property type="molecule type" value="Genomic_DNA"/>
</dbReference>
<dbReference type="STRING" id="626937.HMPREF3293_03016"/>
<feature type="transmembrane region" description="Helical" evidence="8">
    <location>
        <begin position="27"/>
        <end position="47"/>
    </location>
</feature>
<evidence type="ECO:0000313" key="10">
    <source>
        <dbReference type="EMBL" id="KXK64361.1"/>
    </source>
</evidence>
<dbReference type="OrthoDB" id="9812438at2"/>
<dbReference type="SUPFAM" id="SSF116726">
    <property type="entry name" value="TrkA C-terminal domain-like"/>
    <property type="match status" value="1"/>
</dbReference>
<evidence type="ECO:0000256" key="4">
    <source>
        <dbReference type="ARBA" id="ARBA00022989"/>
    </source>
</evidence>
<keyword evidence="7" id="KW-0868">Chloride</keyword>
<comment type="subcellular location">
    <subcellularLocation>
        <location evidence="1">Membrane</location>
        <topology evidence="1">Multi-pass membrane protein</topology>
    </subcellularLocation>
</comment>
<name>A0A136Q0Y4_9FIRM</name>
<evidence type="ECO:0000256" key="5">
    <source>
        <dbReference type="ARBA" id="ARBA00023065"/>
    </source>
</evidence>
<feature type="transmembrane region" description="Helical" evidence="8">
    <location>
        <begin position="337"/>
        <end position="359"/>
    </location>
</feature>
<feature type="transmembrane region" description="Helical" evidence="8">
    <location>
        <begin position="301"/>
        <end position="325"/>
    </location>
</feature>
<dbReference type="InterPro" id="IPR001807">
    <property type="entry name" value="ClC"/>
</dbReference>
<feature type="transmembrane region" description="Helical" evidence="8">
    <location>
        <begin position="277"/>
        <end position="295"/>
    </location>
</feature>
<dbReference type="GO" id="GO:0006813">
    <property type="term" value="P:potassium ion transport"/>
    <property type="evidence" value="ECO:0007669"/>
    <property type="project" value="InterPro"/>
</dbReference>
<feature type="domain" description="RCK C-terminal" evidence="9">
    <location>
        <begin position="440"/>
        <end position="521"/>
    </location>
</feature>
<evidence type="ECO:0000256" key="7">
    <source>
        <dbReference type="ARBA" id="ARBA00023214"/>
    </source>
</evidence>
<keyword evidence="11" id="KW-1185">Reference proteome</keyword>
<evidence type="ECO:0000256" key="3">
    <source>
        <dbReference type="ARBA" id="ARBA00022692"/>
    </source>
</evidence>
<dbReference type="PANTHER" id="PTHR45711:SF6">
    <property type="entry name" value="CHLORIDE CHANNEL PROTEIN"/>
    <property type="match status" value="1"/>
</dbReference>
<keyword evidence="4 8" id="KW-1133">Transmembrane helix</keyword>
<sequence>MGREKKVESRNDTHTVLKRFQNFRYGLILQGVIVGAAAGLVSVLFRLAVERAGDFLEFMLDAGTRQVIFKVIWFAALAVLSVVVARLVKWEPMIGGSGIPQVEGELHGLFSQKWRRVLAAKFAGGVLSIGAGLSLGREGPSIQLGAMAGKGISRISKRVKIEEKLLMTCGASAGLAAAFNAPFAGVLFSLEELHKSFSVEVLLSTMAASVTADFISRNVFGLAPVFSFDIAMNIPLDLYWVVILLGLALGAVGAFYNFCIRKSQQLYGKIRRKEVRLLIPFLCAGFLGFTFPAVLGGGHKLIPMLAGGEFALAMIFAVFAVKFVFSMVSFGSGAPGGIFLPLLVLGALLGGGIGTLMVQTFGVPQALLQNFIVLAMAGFFAAIVRAPITGIILICEMTGSFTQLLSLTLISLTAYIIADLLKSQPIYEQLLERLAARERDEKLQEEEEAKILLEVPVHFGTPICMKKISQVEWPENSLIVAVRRGNHEIIPKGTVRIRPGDILIILCNEGNSFEVHEQVVKLAQTV</sequence>
<dbReference type="PATRIC" id="fig|626937.4.peg.2965"/>
<dbReference type="CDD" id="cd01031">
    <property type="entry name" value="EriC"/>
    <property type="match status" value="1"/>
</dbReference>
<evidence type="ECO:0000313" key="11">
    <source>
        <dbReference type="Proteomes" id="UP000070366"/>
    </source>
</evidence>
<feature type="transmembrane region" description="Helical" evidence="8">
    <location>
        <begin position="67"/>
        <end position="88"/>
    </location>
</feature>
<proteinExistence type="predicted"/>
<feature type="transmembrane region" description="Helical" evidence="8">
    <location>
        <begin position="238"/>
        <end position="256"/>
    </location>
</feature>
<keyword evidence="6 8" id="KW-0472">Membrane</keyword>
<organism evidence="10 11">
    <name type="scientific">Christensenella minuta</name>
    <dbReference type="NCBI Taxonomy" id="626937"/>
    <lineage>
        <taxon>Bacteria</taxon>
        <taxon>Bacillati</taxon>
        <taxon>Bacillota</taxon>
        <taxon>Clostridia</taxon>
        <taxon>Christensenellales</taxon>
        <taxon>Christensenellaceae</taxon>
        <taxon>Christensenella</taxon>
    </lineage>
</organism>
<dbReference type="Gene3D" id="3.30.70.1450">
    <property type="entry name" value="Regulator of K+ conductance, C-terminal domain"/>
    <property type="match status" value="1"/>
</dbReference>
<dbReference type="PROSITE" id="PS51202">
    <property type="entry name" value="RCK_C"/>
    <property type="match status" value="1"/>
</dbReference>
<gene>
    <name evidence="10" type="ORF">HMPREF3293_03016</name>
</gene>
<protein>
    <submittedName>
        <fullName evidence="10">Chloride transporter, ClC family</fullName>
    </submittedName>
</protein>
<dbReference type="GO" id="GO:0005886">
    <property type="term" value="C:plasma membrane"/>
    <property type="evidence" value="ECO:0007669"/>
    <property type="project" value="TreeGrafter"/>
</dbReference>
<dbReference type="Pfam" id="PF02080">
    <property type="entry name" value="TrkA_C"/>
    <property type="match status" value="1"/>
</dbReference>
<keyword evidence="2" id="KW-0813">Transport</keyword>
<dbReference type="KEGG" id="cmiu:B1H56_08475"/>
<reference evidence="11" key="1">
    <citation type="submission" date="2016-02" db="EMBL/GenBank/DDBJ databases">
        <authorList>
            <person name="Mitreva M."/>
            <person name="Pepin K.H."/>
            <person name="Mihindukulasuriya K.A."/>
            <person name="Fulton R."/>
            <person name="Fronick C."/>
            <person name="O'Laughlin M."/>
            <person name="Miner T."/>
            <person name="Herter B."/>
            <person name="Rosa B.A."/>
            <person name="Cordes M."/>
            <person name="Tomlinson C."/>
            <person name="Wollam A."/>
            <person name="Palsikar V.B."/>
            <person name="Mardis E.R."/>
            <person name="Wilson R.K."/>
        </authorList>
    </citation>
    <scope>NUCLEOTIDE SEQUENCE [LARGE SCALE GENOMIC DNA]</scope>
    <source>
        <strain evidence="11">DSM 22607</strain>
    </source>
</reference>
<evidence type="ECO:0000256" key="1">
    <source>
        <dbReference type="ARBA" id="ARBA00004141"/>
    </source>
</evidence>
<feature type="transmembrane region" description="Helical" evidence="8">
    <location>
        <begin position="371"/>
        <end position="394"/>
    </location>
</feature>
<evidence type="ECO:0000256" key="2">
    <source>
        <dbReference type="ARBA" id="ARBA00022448"/>
    </source>
</evidence>
<dbReference type="Proteomes" id="UP000070366">
    <property type="component" value="Unassembled WGS sequence"/>
</dbReference>